<evidence type="ECO:0000256" key="1">
    <source>
        <dbReference type="ARBA" id="ARBA00023002"/>
    </source>
</evidence>
<dbReference type="HOGENOM" id="CLU_007383_9_2_1"/>
<reference evidence="4 5" key="1">
    <citation type="journal article" date="2013" name="J. Biotechnol.">
        <title>Establishment and interpretation of the genome sequence of the phytopathogenic fungus Rhizoctonia solani AG1-IB isolate 7/3/14.</title>
        <authorList>
            <person name="Wibberg D.W."/>
            <person name="Jelonek L.J."/>
            <person name="Rupp O.R."/>
            <person name="Hennig M.H."/>
            <person name="Eikmeyer F.E."/>
            <person name="Goesmann A.G."/>
            <person name="Hartmann A.H."/>
            <person name="Borriss R.B."/>
            <person name="Grosch R.G."/>
            <person name="Puehler A.P."/>
            <person name="Schlueter A.S."/>
        </authorList>
    </citation>
    <scope>NUCLEOTIDE SEQUENCE [LARGE SCALE GENOMIC DNA]</scope>
    <source>
        <strain evidence="5">AG1-IB / isolate 7/3/14</strain>
    </source>
</reference>
<evidence type="ECO:0000256" key="2">
    <source>
        <dbReference type="ARBA" id="ARBA00023445"/>
    </source>
</evidence>
<feature type="domain" description="NAD-dependent epimerase/dehydratase" evidence="3">
    <location>
        <begin position="10"/>
        <end position="266"/>
    </location>
</feature>
<dbReference type="AlphaFoldDB" id="M5CCE5"/>
<dbReference type="Gene3D" id="3.40.50.720">
    <property type="entry name" value="NAD(P)-binding Rossmann-like Domain"/>
    <property type="match status" value="1"/>
</dbReference>
<evidence type="ECO:0000259" key="3">
    <source>
        <dbReference type="Pfam" id="PF01370"/>
    </source>
</evidence>
<protein>
    <recommendedName>
        <fullName evidence="3">NAD-dependent epimerase/dehydratase domain-containing protein</fullName>
    </recommendedName>
</protein>
<dbReference type="SUPFAM" id="SSF51735">
    <property type="entry name" value="NAD(P)-binding Rossmann-fold domains"/>
    <property type="match status" value="1"/>
</dbReference>
<evidence type="ECO:0000313" key="5">
    <source>
        <dbReference type="Proteomes" id="UP000012065"/>
    </source>
</evidence>
<dbReference type="PANTHER" id="PTHR10366:SF564">
    <property type="entry name" value="STEROL-4-ALPHA-CARBOXYLATE 3-DEHYDROGENASE, DECARBOXYLATING"/>
    <property type="match status" value="1"/>
</dbReference>
<dbReference type="PANTHER" id="PTHR10366">
    <property type="entry name" value="NAD DEPENDENT EPIMERASE/DEHYDRATASE"/>
    <property type="match status" value="1"/>
</dbReference>
<dbReference type="Pfam" id="PF01370">
    <property type="entry name" value="Epimerase"/>
    <property type="match status" value="1"/>
</dbReference>
<name>M5CCE5_THACB</name>
<evidence type="ECO:0000313" key="4">
    <source>
        <dbReference type="EMBL" id="CCO36964.1"/>
    </source>
</evidence>
<organism evidence="4 5">
    <name type="scientific">Thanatephorus cucumeris (strain AG1-IB / isolate 7/3/14)</name>
    <name type="common">Lettuce bottom rot fungus</name>
    <name type="synonym">Rhizoctonia solani</name>
    <dbReference type="NCBI Taxonomy" id="1108050"/>
    <lineage>
        <taxon>Eukaryota</taxon>
        <taxon>Fungi</taxon>
        <taxon>Dikarya</taxon>
        <taxon>Basidiomycota</taxon>
        <taxon>Agaricomycotina</taxon>
        <taxon>Agaricomycetes</taxon>
        <taxon>Cantharellales</taxon>
        <taxon>Ceratobasidiaceae</taxon>
        <taxon>Rhizoctonia</taxon>
        <taxon>Rhizoctonia solani AG-1</taxon>
    </lineage>
</organism>
<dbReference type="Proteomes" id="UP000012065">
    <property type="component" value="Unassembled WGS sequence"/>
</dbReference>
<dbReference type="GO" id="GO:0016616">
    <property type="term" value="F:oxidoreductase activity, acting on the CH-OH group of donors, NAD or NADP as acceptor"/>
    <property type="evidence" value="ECO:0007669"/>
    <property type="project" value="TreeGrafter"/>
</dbReference>
<comment type="similarity">
    <text evidence="2">Belongs to the NAD(P)-dependent epimerase/dehydratase family. Dihydroflavonol-4-reductase subfamily.</text>
</comment>
<dbReference type="EMBL" id="CAOJ01016608">
    <property type="protein sequence ID" value="CCO36964.1"/>
    <property type="molecule type" value="Genomic_DNA"/>
</dbReference>
<accession>M5CCE5</accession>
<sequence length="354" mass="38723">MPSISAPARILVTGVNGYVGAHVAKDLLDRGFIVVGTVRSSVKGGDIAKYFKHYGDRFSYVVAQDMSEPGAFDSIINTGNFDGVAHAAAPIPSSAAISATKGPPKDMFNAAIEGMLNVLESIQNYGHSVKRLVFTSSTLAALQSEPGVVHNETHWNDEVVKHVQERGEEVTDLERYMASKCLSERAAWKFMEDNKNRLAFDLVTVLPTAIIGAPVNDDMPHGQLESSNRLFDGLKSFRSDSQLLETWSAIVHVKDVAALHSEAFLQPGAAGRRLFAVGANPSWQDIYDYLNEDPPFPGVPRGNPGVGKRSDTESSEWDMACPRFLLGRSMTGAKQTIRETAKYYQQRGWEFTVA</sequence>
<keyword evidence="1" id="KW-0560">Oxidoreductase</keyword>
<dbReference type="InterPro" id="IPR036291">
    <property type="entry name" value="NAD(P)-bd_dom_sf"/>
</dbReference>
<gene>
    <name evidence="4" type="ORF">BN14_11113</name>
</gene>
<dbReference type="InterPro" id="IPR001509">
    <property type="entry name" value="Epimerase_deHydtase"/>
</dbReference>
<comment type="caution">
    <text evidence="4">The sequence shown here is derived from an EMBL/GenBank/DDBJ whole genome shotgun (WGS) entry which is preliminary data.</text>
</comment>
<dbReference type="InterPro" id="IPR050425">
    <property type="entry name" value="NAD(P)_dehydrat-like"/>
</dbReference>
<proteinExistence type="inferred from homology"/>